<name>A0A8S2K5A3_9BILA</name>
<reference evidence="3" key="1">
    <citation type="submission" date="2021-02" db="EMBL/GenBank/DDBJ databases">
        <authorList>
            <person name="Nowell W R."/>
        </authorList>
    </citation>
    <scope>NUCLEOTIDE SEQUENCE</scope>
</reference>
<feature type="chain" id="PRO_5036273650" evidence="1">
    <location>
        <begin position="22"/>
        <end position="157"/>
    </location>
</feature>
<evidence type="ECO:0000256" key="1">
    <source>
        <dbReference type="SAM" id="SignalP"/>
    </source>
</evidence>
<proteinExistence type="predicted"/>
<dbReference type="Proteomes" id="UP000682733">
    <property type="component" value="Unassembled WGS sequence"/>
</dbReference>
<gene>
    <name evidence="2" type="ORF">OVA965_LOCUS18025</name>
    <name evidence="3" type="ORF">TMI583_LOCUS18037</name>
</gene>
<dbReference type="EMBL" id="CAJOBA010008846">
    <property type="protein sequence ID" value="CAF3837829.1"/>
    <property type="molecule type" value="Genomic_DNA"/>
</dbReference>
<evidence type="ECO:0000313" key="4">
    <source>
        <dbReference type="Proteomes" id="UP000682733"/>
    </source>
</evidence>
<dbReference type="Proteomes" id="UP000677228">
    <property type="component" value="Unassembled WGS sequence"/>
</dbReference>
<evidence type="ECO:0000313" key="3">
    <source>
        <dbReference type="EMBL" id="CAF3837829.1"/>
    </source>
</evidence>
<keyword evidence="1" id="KW-0732">Signal</keyword>
<accession>A0A8S2K5A3</accession>
<protein>
    <submittedName>
        <fullName evidence="3">Uncharacterized protein</fullName>
    </submittedName>
</protein>
<evidence type="ECO:0000313" key="2">
    <source>
        <dbReference type="EMBL" id="CAF1073804.1"/>
    </source>
</evidence>
<feature type="signal peptide" evidence="1">
    <location>
        <begin position="1"/>
        <end position="21"/>
    </location>
</feature>
<comment type="caution">
    <text evidence="3">The sequence shown here is derived from an EMBL/GenBank/DDBJ whole genome shotgun (WGS) entry which is preliminary data.</text>
</comment>
<dbReference type="AlphaFoldDB" id="A0A8S2K5A3"/>
<organism evidence="3 4">
    <name type="scientific">Didymodactylos carnosus</name>
    <dbReference type="NCBI Taxonomy" id="1234261"/>
    <lineage>
        <taxon>Eukaryota</taxon>
        <taxon>Metazoa</taxon>
        <taxon>Spiralia</taxon>
        <taxon>Gnathifera</taxon>
        <taxon>Rotifera</taxon>
        <taxon>Eurotatoria</taxon>
        <taxon>Bdelloidea</taxon>
        <taxon>Philodinida</taxon>
        <taxon>Philodinidae</taxon>
        <taxon>Didymodactylos</taxon>
    </lineage>
</organism>
<sequence length="157" mass="17013">MVSASLFSALLLVSIIRESAAFSRPIGATDGIYTFTANSTSYMGSANVTKRNRLRDTGVHCETSVYFSTADMDKAIEGLAQFFGTGNSFYARSVSSYYGSAVAFGCNYGNGQHMDAEFFRNEQNLINTKCGSGRGGWNSHESWKSSYGRTSAAKSFC</sequence>
<dbReference type="EMBL" id="CAJNOK010008830">
    <property type="protein sequence ID" value="CAF1073804.1"/>
    <property type="molecule type" value="Genomic_DNA"/>
</dbReference>